<dbReference type="AlphaFoldDB" id="M6QEK8"/>
<evidence type="ECO:0000313" key="2">
    <source>
        <dbReference type="Proteomes" id="UP000012118"/>
    </source>
</evidence>
<proteinExistence type="predicted"/>
<dbReference type="Proteomes" id="UP000012118">
    <property type="component" value="Unassembled WGS sequence"/>
</dbReference>
<sequence>MRKNKKHYPYFFSDTTQRKIFPTLKNSQATGELFELQKYERERANLNEKPPEKKKKPNLLSVCNSYLFLKRFLMLIQISGR</sequence>
<keyword evidence="2" id="KW-1185">Reference proteome</keyword>
<organism evidence="1 2">
    <name type="scientific">Leptospira weilii str. UI 13098</name>
    <dbReference type="NCBI Taxonomy" id="1088542"/>
    <lineage>
        <taxon>Bacteria</taxon>
        <taxon>Pseudomonadati</taxon>
        <taxon>Spirochaetota</taxon>
        <taxon>Spirochaetia</taxon>
        <taxon>Leptospirales</taxon>
        <taxon>Leptospiraceae</taxon>
        <taxon>Leptospira</taxon>
    </lineage>
</organism>
<gene>
    <name evidence="1" type="ORF">LEP1GSC108_4959</name>
</gene>
<reference evidence="1 2" key="1">
    <citation type="submission" date="2013-01" db="EMBL/GenBank/DDBJ databases">
        <authorList>
            <person name="Harkins D.M."/>
            <person name="Durkin A.S."/>
            <person name="Brinkac L.M."/>
            <person name="Haft D.H."/>
            <person name="Selengut J.D."/>
            <person name="Sanka R."/>
            <person name="DePew J."/>
            <person name="Purushe J."/>
            <person name="Chanthongthip A."/>
            <person name="Lattana O."/>
            <person name="Phetsouvanh R."/>
            <person name="Newton P.N."/>
            <person name="Vinetz J.M."/>
            <person name="Sutton G.G."/>
            <person name="Nierman W.C."/>
            <person name="Fouts D.E."/>
        </authorList>
    </citation>
    <scope>NUCLEOTIDE SEQUENCE [LARGE SCALE GENOMIC DNA]</scope>
    <source>
        <strain evidence="1 2">UI 13098</strain>
    </source>
</reference>
<evidence type="ECO:0000313" key="1">
    <source>
        <dbReference type="EMBL" id="EMN91645.1"/>
    </source>
</evidence>
<protein>
    <submittedName>
        <fullName evidence="1">Uncharacterized protein</fullName>
    </submittedName>
</protein>
<dbReference type="EMBL" id="AHNU02000027">
    <property type="protein sequence ID" value="EMN91645.1"/>
    <property type="molecule type" value="Genomic_DNA"/>
</dbReference>
<name>M6QEK8_9LEPT</name>
<accession>M6QEK8</accession>
<comment type="caution">
    <text evidence="1">The sequence shown here is derived from an EMBL/GenBank/DDBJ whole genome shotgun (WGS) entry which is preliminary data.</text>
</comment>